<feature type="signal peptide" evidence="3">
    <location>
        <begin position="1"/>
        <end position="18"/>
    </location>
</feature>
<evidence type="ECO:0000313" key="4">
    <source>
        <dbReference type="EMBL" id="HEA15824.1"/>
    </source>
</evidence>
<keyword evidence="3" id="KW-0732">Signal</keyword>
<feature type="region of interest" description="Disordered" evidence="1">
    <location>
        <begin position="245"/>
        <end position="277"/>
    </location>
</feature>
<organism evidence="4">
    <name type="scientific">Pseudoalteromonas prydzensis</name>
    <dbReference type="NCBI Taxonomy" id="182141"/>
    <lineage>
        <taxon>Bacteria</taxon>
        <taxon>Pseudomonadati</taxon>
        <taxon>Pseudomonadota</taxon>
        <taxon>Gammaproteobacteria</taxon>
        <taxon>Alteromonadales</taxon>
        <taxon>Pseudoalteromonadaceae</taxon>
        <taxon>Pseudoalteromonas</taxon>
    </lineage>
</organism>
<feature type="compositionally biased region" description="Low complexity" evidence="1">
    <location>
        <begin position="245"/>
        <end position="268"/>
    </location>
</feature>
<dbReference type="EMBL" id="DRGM01000054">
    <property type="protein sequence ID" value="HEA15824.1"/>
    <property type="molecule type" value="Genomic_DNA"/>
</dbReference>
<dbReference type="Gene3D" id="1.20.5.1230">
    <property type="entry name" value="Apolipoprotein A-I"/>
    <property type="match status" value="1"/>
</dbReference>
<dbReference type="Proteomes" id="UP000886188">
    <property type="component" value="Unassembled WGS sequence"/>
</dbReference>
<feature type="region of interest" description="Disordered" evidence="1">
    <location>
        <begin position="174"/>
        <end position="200"/>
    </location>
</feature>
<evidence type="ECO:0008006" key="5">
    <source>
        <dbReference type="Google" id="ProtNLM"/>
    </source>
</evidence>
<keyword evidence="2" id="KW-0472">Membrane</keyword>
<keyword evidence="2" id="KW-0812">Transmembrane</keyword>
<reference evidence="4" key="1">
    <citation type="journal article" date="2020" name="mSystems">
        <title>Genome- and Community-Level Interaction Insights into Carbon Utilization and Element Cycling Functions of Hydrothermarchaeota in Hydrothermal Sediment.</title>
        <authorList>
            <person name="Zhou Z."/>
            <person name="Liu Y."/>
            <person name="Xu W."/>
            <person name="Pan J."/>
            <person name="Luo Z.H."/>
            <person name="Li M."/>
        </authorList>
    </citation>
    <scope>NUCLEOTIDE SEQUENCE [LARGE SCALE GENOMIC DNA]</scope>
    <source>
        <strain evidence="4">HyVt-346</strain>
    </source>
</reference>
<dbReference type="AlphaFoldDB" id="A0A7V1CX50"/>
<dbReference type="RefSeq" id="WP_304180368.1">
    <property type="nucleotide sequence ID" value="NZ_DRGM01000054.1"/>
</dbReference>
<proteinExistence type="predicted"/>
<gene>
    <name evidence="4" type="ORF">ENH88_05110</name>
</gene>
<name>A0A7V1CX50_9GAMM</name>
<feature type="transmembrane region" description="Helical" evidence="2">
    <location>
        <begin position="451"/>
        <end position="473"/>
    </location>
</feature>
<accession>A0A7V1CX50</accession>
<keyword evidence="2" id="KW-1133">Transmembrane helix</keyword>
<evidence type="ECO:0000256" key="3">
    <source>
        <dbReference type="SAM" id="SignalP"/>
    </source>
</evidence>
<evidence type="ECO:0000256" key="1">
    <source>
        <dbReference type="SAM" id="MobiDB-lite"/>
    </source>
</evidence>
<comment type="caution">
    <text evidence="4">The sequence shown here is derived from an EMBL/GenBank/DDBJ whole genome shotgun (WGS) entry which is preliminary data.</text>
</comment>
<evidence type="ECO:0000256" key="2">
    <source>
        <dbReference type="SAM" id="Phobius"/>
    </source>
</evidence>
<protein>
    <recommendedName>
        <fullName evidence="5">Chitin-binding type-2 domain-containing protein</fullName>
    </recommendedName>
</protein>
<feature type="chain" id="PRO_5030583107" description="Chitin-binding type-2 domain-containing protein" evidence="3">
    <location>
        <begin position="19"/>
        <end position="484"/>
    </location>
</feature>
<sequence>MKKIILLLLLSFSIQATEQCPEFIDSEENPTQTMPTVEFFYQAFTENQPQVFKHSSDYNARYQVVEGIWKSAIETCPSRLGDYRFTESWATGGTPQSPDLACLYTLTRYKSCPTGYTFDIVRTQCKIDTPGSCEIPPETCNDGFPPDLLGYPNCDRPHLQQCSDGSYLLETEICPSITDPEPDPEPNPDPEPTPNPDLDPLIQKISEFKEQEKDSSTQLLSKIDDLNNEVKSSSESLRSDITNSINSQTSSLQSSIEQLQSSNESSSNMLRDQVSQSISSLATSNQVQLGQLKSATDSQTVAMSEKLDDTNTHLENVSGLLNQIAENTSQCIPTPENNYCGNECTPTPENKYCESPHGLTTEQIQNTLNSIDGFYTEELNTITTGFETKVNEFKDGSPLGPEMSESQLEAFMSYFTELIPSSGVCAPLVLYERNGKQYVITCEFSEKFKALFGWLLGLYTVLKLISILMTGIVPRTASHQSSLF</sequence>